<dbReference type="GO" id="GO:0046872">
    <property type="term" value="F:metal ion binding"/>
    <property type="evidence" value="ECO:0007669"/>
    <property type="project" value="UniProtKB-KW"/>
</dbReference>
<dbReference type="PANTHER" id="PTHR12151:SF25">
    <property type="entry name" value="LINALOOL DEHYDRATASE_ISOMERASE DOMAIN-CONTAINING PROTEIN"/>
    <property type="match status" value="1"/>
</dbReference>
<evidence type="ECO:0000256" key="3">
    <source>
        <dbReference type="PIRSR" id="PIRSR603782-2"/>
    </source>
</evidence>
<evidence type="ECO:0000256" key="4">
    <source>
        <dbReference type="SAM" id="SignalP"/>
    </source>
</evidence>
<keyword evidence="2" id="KW-0479">Metal-binding</keyword>
<feature type="binding site" evidence="2">
    <location>
        <position position="151"/>
    </location>
    <ligand>
        <name>Cu cation</name>
        <dbReference type="ChEBI" id="CHEBI:23378"/>
    </ligand>
</feature>
<organism evidence="5 6">
    <name type="scientific">Roseivivax jejudonensis</name>
    <dbReference type="NCBI Taxonomy" id="1529041"/>
    <lineage>
        <taxon>Bacteria</taxon>
        <taxon>Pseudomonadati</taxon>
        <taxon>Pseudomonadota</taxon>
        <taxon>Alphaproteobacteria</taxon>
        <taxon>Rhodobacterales</taxon>
        <taxon>Roseobacteraceae</taxon>
        <taxon>Roseivivax</taxon>
    </lineage>
</organism>
<accession>A0A1X6ZHR1</accession>
<feature type="binding site" evidence="2">
    <location>
        <position position="66"/>
    </location>
    <ligand>
        <name>Cu cation</name>
        <dbReference type="ChEBI" id="CHEBI:23378"/>
    </ligand>
</feature>
<name>A0A1X6ZHR1_9RHOB</name>
<dbReference type="EMBL" id="FWFK01000004">
    <property type="protein sequence ID" value="SLN51505.1"/>
    <property type="molecule type" value="Genomic_DNA"/>
</dbReference>
<proteinExistence type="inferred from homology"/>
<gene>
    <name evidence="5" type="ORF">ROJ8625_02570</name>
</gene>
<dbReference type="PANTHER" id="PTHR12151">
    <property type="entry name" value="ELECTRON TRANSPORT PROTIN SCO1/SENC FAMILY MEMBER"/>
    <property type="match status" value="1"/>
</dbReference>
<dbReference type="Gene3D" id="3.40.30.10">
    <property type="entry name" value="Glutaredoxin"/>
    <property type="match status" value="1"/>
</dbReference>
<reference evidence="5 6" key="1">
    <citation type="submission" date="2017-03" db="EMBL/GenBank/DDBJ databases">
        <authorList>
            <person name="Afonso C.L."/>
            <person name="Miller P.J."/>
            <person name="Scott M.A."/>
            <person name="Spackman E."/>
            <person name="Goraichik I."/>
            <person name="Dimitrov K.M."/>
            <person name="Suarez D.L."/>
            <person name="Swayne D.E."/>
        </authorList>
    </citation>
    <scope>NUCLEOTIDE SEQUENCE [LARGE SCALE GENOMIC DNA]</scope>
    <source>
        <strain evidence="5 6">CECT 8625</strain>
    </source>
</reference>
<dbReference type="CDD" id="cd02968">
    <property type="entry name" value="SCO"/>
    <property type="match status" value="1"/>
</dbReference>
<keyword evidence="3" id="KW-1015">Disulfide bond</keyword>
<sequence length="187" mass="19316">MIRALALLALLSTGAAAAETAPAPFPITLGGPFTLVDDSGATRTERAPGADVQLLFFGYAICEQICSAALPLMGAAADMLARDGIAAVPVMVTIDPERDAVGTMGAKLRLHHPEFVGLTGDAAALAATRDLFGVEIEVLFHDPAGAPVYAHGSHIYLLDGDGGFLTLVPPILAPDRVADIAARYVTR</sequence>
<feature type="chain" id="PRO_5010856132" evidence="4">
    <location>
        <begin position="18"/>
        <end position="187"/>
    </location>
</feature>
<dbReference type="InterPro" id="IPR003782">
    <property type="entry name" value="SCO1/SenC"/>
</dbReference>
<protein>
    <submittedName>
        <fullName evidence="5">SCO1/SenC</fullName>
    </submittedName>
</protein>
<feature type="signal peptide" evidence="4">
    <location>
        <begin position="1"/>
        <end position="17"/>
    </location>
</feature>
<evidence type="ECO:0000313" key="5">
    <source>
        <dbReference type="EMBL" id="SLN51505.1"/>
    </source>
</evidence>
<feature type="disulfide bond" description="Redox-active" evidence="3">
    <location>
        <begin position="62"/>
        <end position="66"/>
    </location>
</feature>
<dbReference type="InterPro" id="IPR036249">
    <property type="entry name" value="Thioredoxin-like_sf"/>
</dbReference>
<dbReference type="AlphaFoldDB" id="A0A1X6ZHR1"/>
<keyword evidence="4" id="KW-0732">Signal</keyword>
<evidence type="ECO:0000313" key="6">
    <source>
        <dbReference type="Proteomes" id="UP000193570"/>
    </source>
</evidence>
<evidence type="ECO:0000256" key="1">
    <source>
        <dbReference type="ARBA" id="ARBA00010996"/>
    </source>
</evidence>
<dbReference type="OrthoDB" id="9790194at2"/>
<keyword evidence="2" id="KW-0186">Copper</keyword>
<evidence type="ECO:0000256" key="2">
    <source>
        <dbReference type="PIRSR" id="PIRSR603782-1"/>
    </source>
</evidence>
<feature type="binding site" evidence="2">
    <location>
        <position position="62"/>
    </location>
    <ligand>
        <name>Cu cation</name>
        <dbReference type="ChEBI" id="CHEBI:23378"/>
    </ligand>
</feature>
<comment type="similarity">
    <text evidence="1">Belongs to the SCO1/2 family.</text>
</comment>
<dbReference type="Proteomes" id="UP000193570">
    <property type="component" value="Unassembled WGS sequence"/>
</dbReference>
<dbReference type="Pfam" id="PF02630">
    <property type="entry name" value="SCO1-SenC"/>
    <property type="match status" value="1"/>
</dbReference>
<keyword evidence="6" id="KW-1185">Reference proteome</keyword>
<dbReference type="SUPFAM" id="SSF52833">
    <property type="entry name" value="Thioredoxin-like"/>
    <property type="match status" value="1"/>
</dbReference>
<dbReference type="RefSeq" id="WP_085792247.1">
    <property type="nucleotide sequence ID" value="NZ_FWFK01000004.1"/>
</dbReference>